<dbReference type="GO" id="GO:0003824">
    <property type="term" value="F:catalytic activity"/>
    <property type="evidence" value="ECO:0007669"/>
    <property type="project" value="UniProtKB-ARBA"/>
</dbReference>
<gene>
    <name evidence="2" type="ORF">Back2_17270</name>
</gene>
<dbReference type="Pfam" id="PF00561">
    <property type="entry name" value="Abhydrolase_1"/>
    <property type="match status" value="1"/>
</dbReference>
<sequence length="335" mass="35952">MRFELLRSTAGQVVGVVGRAAATRLREYVESAADVESLPTIDSLPPAVLLEVPGYGPMHIVDIPGPTPEAPTILLFHAIGTTGYLTWFPVVHRLAESHRVVLLDHRWHGRGTASDAFSLEDCADDAAAVLRHLEIEQAIVAGYSMGGATAQMMWHRHPDLVGGLVLCSTSAQWSHNRLDHGFFTVLGVLNRTVLGGAAGHVQAYQERQAEADEAVTDIVGWCVRELRSTSLWAFSGALHALGVFDSTGWLPDVDTATAVVITTKDRVIRPQHQRELAAAVPDATVYEVASGHAALMFARDTWQAAFLAAVADITEVSALSGRTSTRYATSGSASQ</sequence>
<dbReference type="RefSeq" id="WP_125568595.1">
    <property type="nucleotide sequence ID" value="NZ_AP019307.1"/>
</dbReference>
<dbReference type="EMBL" id="AP019307">
    <property type="protein sequence ID" value="BBH17440.1"/>
    <property type="molecule type" value="Genomic_DNA"/>
</dbReference>
<protein>
    <recommendedName>
        <fullName evidence="1">AB hydrolase-1 domain-containing protein</fullName>
    </recommendedName>
</protein>
<dbReference type="AlphaFoldDB" id="A0A3G9IEM4"/>
<dbReference type="Gene3D" id="3.40.50.1820">
    <property type="entry name" value="alpha/beta hydrolase"/>
    <property type="match status" value="1"/>
</dbReference>
<dbReference type="Proteomes" id="UP000271573">
    <property type="component" value="Chromosome"/>
</dbReference>
<dbReference type="SUPFAM" id="SSF53474">
    <property type="entry name" value="alpha/beta-Hydrolases"/>
    <property type="match status" value="1"/>
</dbReference>
<dbReference type="KEGG" id="nbe:Back2_17270"/>
<dbReference type="PANTHER" id="PTHR43433">
    <property type="entry name" value="HYDROLASE, ALPHA/BETA FOLD FAMILY PROTEIN"/>
    <property type="match status" value="1"/>
</dbReference>
<dbReference type="PANTHER" id="PTHR43433:SF1">
    <property type="entry name" value="BLL5160 PROTEIN"/>
    <property type="match status" value="1"/>
</dbReference>
<dbReference type="OrthoDB" id="63519at2"/>
<dbReference type="InterPro" id="IPR050471">
    <property type="entry name" value="AB_hydrolase"/>
</dbReference>
<organism evidence="2 3">
    <name type="scientific">Nocardioides baekrokdamisoli</name>
    <dbReference type="NCBI Taxonomy" id="1804624"/>
    <lineage>
        <taxon>Bacteria</taxon>
        <taxon>Bacillati</taxon>
        <taxon>Actinomycetota</taxon>
        <taxon>Actinomycetes</taxon>
        <taxon>Propionibacteriales</taxon>
        <taxon>Nocardioidaceae</taxon>
        <taxon>Nocardioides</taxon>
    </lineage>
</organism>
<accession>A0A3G9IEM4</accession>
<evidence type="ECO:0000313" key="3">
    <source>
        <dbReference type="Proteomes" id="UP000271573"/>
    </source>
</evidence>
<feature type="domain" description="AB hydrolase-1" evidence="1">
    <location>
        <begin position="71"/>
        <end position="297"/>
    </location>
</feature>
<reference evidence="2 3" key="1">
    <citation type="submission" date="2018-11" db="EMBL/GenBank/DDBJ databases">
        <title>Complete genome sequence of Nocardioides baekrokdamisoli strain KCTC 39748.</title>
        <authorList>
            <person name="Kang S.W."/>
            <person name="Lee K.C."/>
            <person name="Kim K.K."/>
            <person name="Kim J.S."/>
            <person name="Kim D.S."/>
            <person name="Ko S.H."/>
            <person name="Yang S.H."/>
            <person name="Shin Y.K."/>
            <person name="Lee J.S."/>
        </authorList>
    </citation>
    <scope>NUCLEOTIDE SEQUENCE [LARGE SCALE GENOMIC DNA]</scope>
    <source>
        <strain evidence="2 3">KCTC 39748</strain>
    </source>
</reference>
<evidence type="ECO:0000313" key="2">
    <source>
        <dbReference type="EMBL" id="BBH17440.1"/>
    </source>
</evidence>
<evidence type="ECO:0000259" key="1">
    <source>
        <dbReference type="Pfam" id="PF00561"/>
    </source>
</evidence>
<dbReference type="InterPro" id="IPR000073">
    <property type="entry name" value="AB_hydrolase_1"/>
</dbReference>
<dbReference type="InterPro" id="IPR029058">
    <property type="entry name" value="AB_hydrolase_fold"/>
</dbReference>
<name>A0A3G9IEM4_9ACTN</name>
<proteinExistence type="predicted"/>
<keyword evidence="3" id="KW-1185">Reference proteome</keyword>